<name>A0A365U6V3_9RHOB</name>
<evidence type="ECO:0000313" key="3">
    <source>
        <dbReference type="Proteomes" id="UP000253370"/>
    </source>
</evidence>
<dbReference type="GO" id="GO:0006629">
    <property type="term" value="P:lipid metabolic process"/>
    <property type="evidence" value="ECO:0007669"/>
    <property type="project" value="TreeGrafter"/>
</dbReference>
<dbReference type="Proteomes" id="UP000253370">
    <property type="component" value="Unassembled WGS sequence"/>
</dbReference>
<dbReference type="SUPFAM" id="SSF52266">
    <property type="entry name" value="SGNH hydrolase"/>
    <property type="match status" value="1"/>
</dbReference>
<proteinExistence type="predicted"/>
<dbReference type="GO" id="GO:0016788">
    <property type="term" value="F:hydrolase activity, acting on ester bonds"/>
    <property type="evidence" value="ECO:0007669"/>
    <property type="project" value="InterPro"/>
</dbReference>
<dbReference type="AlphaFoldDB" id="A0A365U6V3"/>
<dbReference type="Gene3D" id="3.40.50.1110">
    <property type="entry name" value="SGNH hydrolase"/>
    <property type="match status" value="1"/>
</dbReference>
<comment type="caution">
    <text evidence="2">The sequence shown here is derived from an EMBL/GenBank/DDBJ whole genome shotgun (WGS) entry which is preliminary data.</text>
</comment>
<keyword evidence="1" id="KW-1015">Disulfide bond</keyword>
<dbReference type="InterPro" id="IPR037460">
    <property type="entry name" value="SEST-like"/>
</dbReference>
<accession>A0A365U6V3</accession>
<dbReference type="EMBL" id="QNTQ01000020">
    <property type="protein sequence ID" value="RBI83195.1"/>
    <property type="molecule type" value="Genomic_DNA"/>
</dbReference>
<dbReference type="InterPro" id="IPR036514">
    <property type="entry name" value="SGNH_hydro_sf"/>
</dbReference>
<protein>
    <submittedName>
        <fullName evidence="2">Uncharacterized protein</fullName>
    </submittedName>
</protein>
<dbReference type="PANTHER" id="PTHR37981:SF1">
    <property type="entry name" value="SGNH HYDROLASE-TYPE ESTERASE DOMAIN-CONTAINING PROTEIN"/>
    <property type="match status" value="1"/>
</dbReference>
<dbReference type="PANTHER" id="PTHR37981">
    <property type="entry name" value="LIPASE 2"/>
    <property type="match status" value="1"/>
</dbReference>
<keyword evidence="3" id="KW-1185">Reference proteome</keyword>
<reference evidence="2 3" key="1">
    <citation type="submission" date="2018-07" db="EMBL/GenBank/DDBJ databases">
        <title>Rhodosalinus sp. strain E84T genomic sequence and assembly.</title>
        <authorList>
            <person name="Liu Z.-W."/>
            <person name="Lu D.-C."/>
        </authorList>
    </citation>
    <scope>NUCLEOTIDE SEQUENCE [LARGE SCALE GENOMIC DNA]</scope>
    <source>
        <strain evidence="2 3">E84</strain>
    </source>
</reference>
<gene>
    <name evidence="2" type="ORF">DRV85_16445</name>
</gene>
<evidence type="ECO:0000256" key="1">
    <source>
        <dbReference type="PIRSR" id="PIRSR637460-2"/>
    </source>
</evidence>
<sequence>MPLIEEIEVPDVPEHVADYVWHVSRREDDFDFDDIRPVERRTIKGVTRMVGEPWKLKLAIPGPGTYDIRIRQRSDSGRTVFERETTLDLRDFLVVALGDSYSSGQGNPDIPGAPDHDNAWYDVFLPTLGFVVSLSGGMFTAPLAYRFGKEALDAAKDMLAEKWPTIARQQKATIATDPDPVWQEPAAYRSLKCGTALGAGSLENPELGRLVTFLNFARTGSEVFDGLLGPRTSDGLPIDDWIGNMGQVEEMAETLTRAGRTEIDALVISIGVNDLGFATRLTSLVADDSIALLGGVGDDTKNREETLKRAEHLLDSGKIRGALDSLRQALEELPLSIHQVYLLEYPAAIFDRADGKPHPGCEIFGSAFDLDIDQRDAELTRHLGLRLNEVIREAANDFGWVHVGNIDAGFRGHGYCMGEDSFYRTASQSLVLQGDTEGTMHPNGAGHAVVGEQVAQALEQHMVAAARPPEVVRTEIEAWRVAGVDEQWKPVRFGQDYDMPPVVLASLQTFAGSDPSLARVREADTRGFQVRVEEEQAGEPHHNAEEVGFAVLRPGLLRDRQTGEIVGEAGSLSVDQPSADLWRTLTFDERITGDVVVVMQVMSANGHQPVHVRLRDVGEAADGRRQLRFKMEEWRTADGQHFEERIGYLVLKVGEHTLRGAEIFASLVDGVDESWRRSVVFNARPGGTPVVLTQCQTFRGADPVVVRQKNVERDHFDVRLQEDRQGGDHVGESVGFIVVEAA</sequence>
<feature type="disulfide bond" evidence="1">
    <location>
        <begin position="361"/>
        <end position="416"/>
    </location>
</feature>
<organism evidence="2 3">
    <name type="scientific">Rhodosalinus halophilus</name>
    <dbReference type="NCBI Taxonomy" id="2259333"/>
    <lineage>
        <taxon>Bacteria</taxon>
        <taxon>Pseudomonadati</taxon>
        <taxon>Pseudomonadota</taxon>
        <taxon>Alphaproteobacteria</taxon>
        <taxon>Rhodobacterales</taxon>
        <taxon>Paracoccaceae</taxon>
        <taxon>Rhodosalinus</taxon>
    </lineage>
</organism>
<evidence type="ECO:0000313" key="2">
    <source>
        <dbReference type="EMBL" id="RBI83195.1"/>
    </source>
</evidence>